<dbReference type="Proteomes" id="UP001596074">
    <property type="component" value="Unassembled WGS sequence"/>
</dbReference>
<gene>
    <name evidence="1" type="ORF">ACFPZN_09990</name>
</gene>
<evidence type="ECO:0000313" key="2">
    <source>
        <dbReference type="Proteomes" id="UP001596074"/>
    </source>
</evidence>
<reference evidence="2" key="1">
    <citation type="journal article" date="2019" name="Int. J. Syst. Evol. Microbiol.">
        <title>The Global Catalogue of Microorganisms (GCM) 10K type strain sequencing project: providing services to taxonomists for standard genome sequencing and annotation.</title>
        <authorList>
            <consortium name="The Broad Institute Genomics Platform"/>
            <consortium name="The Broad Institute Genome Sequencing Center for Infectious Disease"/>
            <person name="Wu L."/>
            <person name="Ma J."/>
        </authorList>
    </citation>
    <scope>NUCLEOTIDE SEQUENCE [LARGE SCALE GENOMIC DNA]</scope>
    <source>
        <strain evidence="2">KCTC 42087</strain>
    </source>
</reference>
<accession>A0ABW0ZTV2</accession>
<comment type="caution">
    <text evidence="1">The sequence shown here is derived from an EMBL/GenBank/DDBJ whole genome shotgun (WGS) entry which is preliminary data.</text>
</comment>
<keyword evidence="2" id="KW-1185">Reference proteome</keyword>
<proteinExistence type="predicted"/>
<organism evidence="1 2">
    <name type="scientific">Actinomadura rugatobispora</name>
    <dbReference type="NCBI Taxonomy" id="1994"/>
    <lineage>
        <taxon>Bacteria</taxon>
        <taxon>Bacillati</taxon>
        <taxon>Actinomycetota</taxon>
        <taxon>Actinomycetes</taxon>
        <taxon>Streptosporangiales</taxon>
        <taxon>Thermomonosporaceae</taxon>
        <taxon>Actinomadura</taxon>
    </lineage>
</organism>
<sequence length="57" mass="6461">MGGSWLAATITDQDTDAAGHCLVNPLIAVRGRQTIGSFWYYPMLEVRRDPERRSPKR</sequence>
<evidence type="ECO:0000313" key="1">
    <source>
        <dbReference type="EMBL" id="MFC5745937.1"/>
    </source>
</evidence>
<name>A0ABW0ZTV2_9ACTN</name>
<dbReference type="RefSeq" id="WP_378281557.1">
    <property type="nucleotide sequence ID" value="NZ_JBHSON010000011.1"/>
</dbReference>
<protein>
    <submittedName>
        <fullName evidence="1">Uncharacterized protein</fullName>
    </submittedName>
</protein>
<dbReference type="EMBL" id="JBHSON010000011">
    <property type="protein sequence ID" value="MFC5745937.1"/>
    <property type="molecule type" value="Genomic_DNA"/>
</dbReference>